<protein>
    <submittedName>
        <fullName evidence="1">Uncharacterized protein</fullName>
    </submittedName>
</protein>
<dbReference type="GeneID" id="38120524"/>
<dbReference type="OrthoDB" id="194358at2759"/>
<proteinExistence type="predicted"/>
<evidence type="ECO:0000313" key="1">
    <source>
        <dbReference type="EMBL" id="RDW63043.1"/>
    </source>
</evidence>
<gene>
    <name evidence="1" type="ORF">DSM5745_10154</name>
</gene>
<comment type="caution">
    <text evidence="1">The sequence shown here is derived from an EMBL/GenBank/DDBJ whole genome shotgun (WGS) entry which is preliminary data.</text>
</comment>
<dbReference type="RefSeq" id="XP_026599232.1">
    <property type="nucleotide sequence ID" value="XM_026752170.1"/>
</dbReference>
<accession>A0A3D8QMI2</accession>
<dbReference type="EMBL" id="PVWQ01000015">
    <property type="protein sequence ID" value="RDW63043.1"/>
    <property type="molecule type" value="Genomic_DNA"/>
</dbReference>
<name>A0A3D8QMI2_9EURO</name>
<sequence>MDGQKAWKTFTKTSSPQTNARAYRLSPHFRDSKEPALDAVDKIDSMSEDAQEFDFRQPHRVNTRVQGFISDPLTEVALYLRASLFYFNLEKIEHLAESQITSFVGSIHCRLYGGTAPLDLLLDKTSEFKILNSRMPVPETDPMNPFRLPITINISSEHLGRMVDLEVLFNDSIVFVPISGFPCSTRDLISAFDRPLEARAQ</sequence>
<reference evidence="1 2" key="1">
    <citation type="journal article" date="2018" name="IMA Fungus">
        <title>IMA Genome-F 9: Draft genome sequence of Annulohypoxylon stygium, Aspergillus mulundensis, Berkeleyomyces basicola (syn. Thielaviopsis basicola), Ceratocystis smalleyi, two Cercospora beticola strains, Coleophoma cylindrospora, Fusarium fracticaudum, Phialophora cf. hyalina, and Morchella septimelata.</title>
        <authorList>
            <person name="Wingfield B.D."/>
            <person name="Bills G.F."/>
            <person name="Dong Y."/>
            <person name="Huang W."/>
            <person name="Nel W.J."/>
            <person name="Swalarsk-Parry B.S."/>
            <person name="Vaghefi N."/>
            <person name="Wilken P.M."/>
            <person name="An Z."/>
            <person name="de Beer Z.W."/>
            <person name="De Vos L."/>
            <person name="Chen L."/>
            <person name="Duong T.A."/>
            <person name="Gao Y."/>
            <person name="Hammerbacher A."/>
            <person name="Kikkert J.R."/>
            <person name="Li Y."/>
            <person name="Li H."/>
            <person name="Li K."/>
            <person name="Li Q."/>
            <person name="Liu X."/>
            <person name="Ma X."/>
            <person name="Naidoo K."/>
            <person name="Pethybridge S.J."/>
            <person name="Sun J."/>
            <person name="Steenkamp E.T."/>
            <person name="van der Nest M.A."/>
            <person name="van Wyk S."/>
            <person name="Wingfield M.J."/>
            <person name="Xiong C."/>
            <person name="Yue Q."/>
            <person name="Zhang X."/>
        </authorList>
    </citation>
    <scope>NUCLEOTIDE SEQUENCE [LARGE SCALE GENOMIC DNA]</scope>
    <source>
        <strain evidence="1 2">DSM 5745</strain>
    </source>
</reference>
<dbReference type="AlphaFoldDB" id="A0A3D8QMI2"/>
<evidence type="ECO:0000313" key="2">
    <source>
        <dbReference type="Proteomes" id="UP000256690"/>
    </source>
</evidence>
<keyword evidence="2" id="KW-1185">Reference proteome</keyword>
<dbReference type="STRING" id="1810919.A0A3D8QMI2"/>
<organism evidence="1 2">
    <name type="scientific">Aspergillus mulundensis</name>
    <dbReference type="NCBI Taxonomy" id="1810919"/>
    <lineage>
        <taxon>Eukaryota</taxon>
        <taxon>Fungi</taxon>
        <taxon>Dikarya</taxon>
        <taxon>Ascomycota</taxon>
        <taxon>Pezizomycotina</taxon>
        <taxon>Eurotiomycetes</taxon>
        <taxon>Eurotiomycetidae</taxon>
        <taxon>Eurotiales</taxon>
        <taxon>Aspergillaceae</taxon>
        <taxon>Aspergillus</taxon>
        <taxon>Aspergillus subgen. Nidulantes</taxon>
    </lineage>
</organism>
<dbReference type="Proteomes" id="UP000256690">
    <property type="component" value="Unassembled WGS sequence"/>
</dbReference>